<feature type="region of interest" description="Disordered" evidence="2">
    <location>
        <begin position="271"/>
        <end position="316"/>
    </location>
</feature>
<feature type="region of interest" description="Disordered" evidence="2">
    <location>
        <begin position="387"/>
        <end position="427"/>
    </location>
</feature>
<reference evidence="3" key="1">
    <citation type="journal article" date="2023" name="Plant J.">
        <title>The genome of the king protea, Protea cynaroides.</title>
        <authorList>
            <person name="Chang J."/>
            <person name="Duong T.A."/>
            <person name="Schoeman C."/>
            <person name="Ma X."/>
            <person name="Roodt D."/>
            <person name="Barker N."/>
            <person name="Li Z."/>
            <person name="Van de Peer Y."/>
            <person name="Mizrachi E."/>
        </authorList>
    </citation>
    <scope>NUCLEOTIDE SEQUENCE</scope>
    <source>
        <tissue evidence="3">Young leaves</tissue>
    </source>
</reference>
<feature type="coiled-coil region" evidence="1">
    <location>
        <begin position="337"/>
        <end position="371"/>
    </location>
</feature>
<accession>A0A9Q0H7M5</accession>
<keyword evidence="1" id="KW-0175">Coiled coil</keyword>
<evidence type="ECO:0000256" key="1">
    <source>
        <dbReference type="SAM" id="Coils"/>
    </source>
</evidence>
<evidence type="ECO:0000313" key="4">
    <source>
        <dbReference type="Proteomes" id="UP001141806"/>
    </source>
</evidence>
<dbReference type="PANTHER" id="PTHR33476">
    <property type="entry name" value="EMB|CAB62613.1"/>
    <property type="match status" value="1"/>
</dbReference>
<evidence type="ECO:0000313" key="3">
    <source>
        <dbReference type="EMBL" id="KAJ4961063.1"/>
    </source>
</evidence>
<dbReference type="OrthoDB" id="1701885at2759"/>
<evidence type="ECO:0000256" key="2">
    <source>
        <dbReference type="SAM" id="MobiDB-lite"/>
    </source>
</evidence>
<keyword evidence="4" id="KW-1185">Reference proteome</keyword>
<comment type="caution">
    <text evidence="3">The sequence shown here is derived from an EMBL/GenBank/DDBJ whole genome shotgun (WGS) entry which is preliminary data.</text>
</comment>
<feature type="region of interest" description="Disordered" evidence="2">
    <location>
        <begin position="476"/>
        <end position="502"/>
    </location>
</feature>
<dbReference type="InterPro" id="IPR040348">
    <property type="entry name" value="POLAR-like"/>
</dbReference>
<sequence>MDLWVVAAAAGAGYLAKHLSLDREGESESQSSFGGSTHDKSEPRPLLQQLQEQACPLQRFSWKQLGGSGTSDREEVSSDFYSRLSEANGSAGASATEVASTSGFSDEVSVNLRVYEEFNILSLSSFPPGLSGNNNHQEKADGIKGKSEIYDKPGDFLSHEPSTGERGFHYKYGRGRSRSFLRSKLPRGYSIKPFSSLESCLIAQLYKEHGKMDKNVFTPPSSPTTVPLRPLIVTDGKQIISRASSDSYRVRFGSVENKVHRGDEYAEGETVLGVPPLPETGSLELPKKLKQKRGKGSLGRSKSSNMRVSPKDFQSQGSPNGMLLFCIGIAIGVMSTVMANKREVDKLNELLKQTENLVQDLQEELEMKDSLTVRELPNEGYESLRNNDLSIHHQPLAPFSPQRKRTELKNCDSKELYDQKEDGKSESLSKIEAELEAELEMLELNMSSSSVHSLFELDRHFGTEIVQGELRANMIKRGDRGQDDSDQDVSGTSTTRAHTANYSVSPQELSLRLREVIQARLEERITELETALQHSRQRMPLVESEGFDSWRNFSNSEISSSSTHGSPIMMMDYGDNIAGPLVLNLSGEALDAYNEACEELTRISEAEEEYPPSTISNNKNIYQEGLHPVNDSQFCHQNGGGQNGSLTHLKVIEERQSRTLVHDKFRLCEEQVSRSQGSSEGGQIEDEEDEMGKLLIKQIVEKAKQRSPAVLKVQKMLFSMDEKTSFK</sequence>
<organism evidence="3 4">
    <name type="scientific">Protea cynaroides</name>
    <dbReference type="NCBI Taxonomy" id="273540"/>
    <lineage>
        <taxon>Eukaryota</taxon>
        <taxon>Viridiplantae</taxon>
        <taxon>Streptophyta</taxon>
        <taxon>Embryophyta</taxon>
        <taxon>Tracheophyta</taxon>
        <taxon>Spermatophyta</taxon>
        <taxon>Magnoliopsida</taxon>
        <taxon>Proteales</taxon>
        <taxon>Proteaceae</taxon>
        <taxon>Protea</taxon>
    </lineage>
</organism>
<name>A0A9Q0H7M5_9MAGN</name>
<proteinExistence type="predicted"/>
<feature type="region of interest" description="Disordered" evidence="2">
    <location>
        <begin position="25"/>
        <end position="49"/>
    </location>
</feature>
<feature type="compositionally biased region" description="Basic and acidic residues" evidence="2">
    <location>
        <begin position="404"/>
        <end position="427"/>
    </location>
</feature>
<dbReference type="GO" id="GO:0008356">
    <property type="term" value="P:asymmetric cell division"/>
    <property type="evidence" value="ECO:0007669"/>
    <property type="project" value="InterPro"/>
</dbReference>
<protein>
    <submittedName>
        <fullName evidence="3">Uncharacterized protein</fullName>
    </submittedName>
</protein>
<dbReference type="PANTHER" id="PTHR33476:SF7">
    <property type="entry name" value="EMB|CAB62613.1"/>
    <property type="match status" value="1"/>
</dbReference>
<gene>
    <name evidence="3" type="ORF">NE237_020973</name>
</gene>
<dbReference type="AlphaFoldDB" id="A0A9Q0H7M5"/>
<dbReference type="EMBL" id="JAMYWD010000009">
    <property type="protein sequence ID" value="KAJ4961063.1"/>
    <property type="molecule type" value="Genomic_DNA"/>
</dbReference>
<dbReference type="Proteomes" id="UP001141806">
    <property type="component" value="Unassembled WGS sequence"/>
</dbReference>